<sequence>VTAMIAMIVSSCEMIENTTESYSVVEFLKVRDDRAICQTAAIGNPPKWNPYADVFVDEAKRRKLTCGIKADKNNGTSVKSRYAYLNAAAVCYYATANGKWEKKAEFSDYVAEAKRRGLKCNASGETKFKTSSDTTYDIAVIIANSNYKKLGKGIPNVKPAYTDGENIKQYFTKSLGIREGNTIYLKDATGTQMTSVFGSKE</sequence>
<accession>A0A382FYW1</accession>
<gene>
    <name evidence="1" type="ORF">METZ01_LOCUS220599</name>
</gene>
<dbReference type="EMBL" id="UINC01052424">
    <property type="protein sequence ID" value="SVB67745.1"/>
    <property type="molecule type" value="Genomic_DNA"/>
</dbReference>
<dbReference type="AlphaFoldDB" id="A0A382FYW1"/>
<organism evidence="1">
    <name type="scientific">marine metagenome</name>
    <dbReference type="NCBI Taxonomy" id="408172"/>
    <lineage>
        <taxon>unclassified sequences</taxon>
        <taxon>metagenomes</taxon>
        <taxon>ecological metagenomes</taxon>
    </lineage>
</organism>
<evidence type="ECO:0000313" key="1">
    <source>
        <dbReference type="EMBL" id="SVB67745.1"/>
    </source>
</evidence>
<proteinExistence type="predicted"/>
<reference evidence="1" key="1">
    <citation type="submission" date="2018-05" db="EMBL/GenBank/DDBJ databases">
        <authorList>
            <person name="Lanie J.A."/>
            <person name="Ng W.-L."/>
            <person name="Kazmierczak K.M."/>
            <person name="Andrzejewski T.M."/>
            <person name="Davidsen T.M."/>
            <person name="Wayne K.J."/>
            <person name="Tettelin H."/>
            <person name="Glass J.I."/>
            <person name="Rusch D."/>
            <person name="Podicherti R."/>
            <person name="Tsui H.-C.T."/>
            <person name="Winkler M.E."/>
        </authorList>
    </citation>
    <scope>NUCLEOTIDE SEQUENCE</scope>
</reference>
<name>A0A382FYW1_9ZZZZ</name>
<feature type="non-terminal residue" evidence="1">
    <location>
        <position position="201"/>
    </location>
</feature>
<feature type="non-terminal residue" evidence="1">
    <location>
        <position position="1"/>
    </location>
</feature>
<protein>
    <submittedName>
        <fullName evidence="1">Uncharacterized protein</fullName>
    </submittedName>
</protein>